<gene>
    <name evidence="8" type="ORF">SAMN05216259_11713</name>
</gene>
<feature type="domain" description="Plastocyanin-like" evidence="6">
    <location>
        <begin position="468"/>
        <end position="579"/>
    </location>
</feature>
<evidence type="ECO:0000313" key="9">
    <source>
        <dbReference type="Proteomes" id="UP000199341"/>
    </source>
</evidence>
<proteinExistence type="inferred from homology"/>
<dbReference type="InterPro" id="IPR001117">
    <property type="entry name" value="Cu-oxidase_2nd"/>
</dbReference>
<dbReference type="Pfam" id="PF07732">
    <property type="entry name" value="Cu-oxidase_3"/>
    <property type="match status" value="1"/>
</dbReference>
<dbReference type="SUPFAM" id="SSF49503">
    <property type="entry name" value="Cupredoxins"/>
    <property type="match status" value="3"/>
</dbReference>
<accession>A0A1H0PUI7</accession>
<dbReference type="PROSITE" id="PS00079">
    <property type="entry name" value="MULTICOPPER_OXIDASE1"/>
    <property type="match status" value="1"/>
</dbReference>
<evidence type="ECO:0000259" key="5">
    <source>
        <dbReference type="Pfam" id="PF00394"/>
    </source>
</evidence>
<feature type="domain" description="Plastocyanin-like" evidence="5">
    <location>
        <begin position="330"/>
        <end position="407"/>
    </location>
</feature>
<feature type="compositionally biased region" description="Low complexity" evidence="4">
    <location>
        <begin position="103"/>
        <end position="112"/>
    </location>
</feature>
<dbReference type="InterPro" id="IPR008972">
    <property type="entry name" value="Cupredoxin"/>
</dbReference>
<dbReference type="STRING" id="310781.SAMN05216259_11713"/>
<evidence type="ECO:0000313" key="8">
    <source>
        <dbReference type="EMBL" id="SDP08753.1"/>
    </source>
</evidence>
<dbReference type="RefSeq" id="WP_245771742.1">
    <property type="nucleotide sequence ID" value="NZ_FNIE01000017.1"/>
</dbReference>
<keyword evidence="2" id="KW-0479">Metal-binding</keyword>
<dbReference type="InterPro" id="IPR011707">
    <property type="entry name" value="Cu-oxidase-like_N"/>
</dbReference>
<dbReference type="InterPro" id="IPR045087">
    <property type="entry name" value="Cu-oxidase_fam"/>
</dbReference>
<dbReference type="PROSITE" id="PS00080">
    <property type="entry name" value="MULTICOPPER_OXIDASE2"/>
    <property type="match status" value="1"/>
</dbReference>
<dbReference type="PANTHER" id="PTHR48267">
    <property type="entry name" value="CUPREDOXIN SUPERFAMILY PROTEIN"/>
    <property type="match status" value="1"/>
</dbReference>
<keyword evidence="3" id="KW-0560">Oxidoreductase</keyword>
<dbReference type="Proteomes" id="UP000199341">
    <property type="component" value="Unassembled WGS sequence"/>
</dbReference>
<feature type="domain" description="Plastocyanin-like" evidence="7">
    <location>
        <begin position="141"/>
        <end position="199"/>
    </location>
</feature>
<dbReference type="EMBL" id="FNIE01000017">
    <property type="protein sequence ID" value="SDP08753.1"/>
    <property type="molecule type" value="Genomic_DNA"/>
</dbReference>
<sequence>MKIGTNPAAAGAPDRRPTKAAMSRRTLVRSIGAVGALAALAGCTTSDEDPGRSVKDHTVPGNGGHDNTHGNGQHDETHDGSGQWNGSDQGDPNGDINTLTSKAPLPARFRAPLPIPEQLKPVRRTADTDYYEIVQSAATAEIIPGLRTEIMGYNGTFPGPTITQDPGRRVVVTHRNDLPVPTVVHLHGGTTAYDSDGYPTDFLLPAETYGTFPAMPAMPGMPAMSDPDALVSRLRRDYTYPPQPRAATLWYHDHRMDFTGASVYRGLAGFHIAHDAQEQALPLPKGSRDVPLMIADRAFAADGSFLYPALDATMRTTPGVDKPYANGVMGDVILVNGAPWPVMKVDAARYRFRILNASNARTYQLALDGSSEGFTQIGTDHGLLAAPLRQDTLVIAAAERYDVIIDFGRHKVGDEITLVNRLGSGSTAAVMRFVVARATKDTSSVPATLSGTTAITPSGSMTQRIMKFHRGGQGEWLINDQAFDPSVSLADVPAGSTELWTVVSDFHHPFHIHNATVQVVSRDGRAPGPYDHGWKDTVFVNKGEKVQLAIRFSTHKGRYVFHCHNLEHEDMGMMATFRIT</sequence>
<dbReference type="Pfam" id="PF00394">
    <property type="entry name" value="Cu-oxidase"/>
    <property type="match status" value="1"/>
</dbReference>
<dbReference type="InterPro" id="IPR033138">
    <property type="entry name" value="Cu_oxidase_CS"/>
</dbReference>
<dbReference type="Pfam" id="PF07731">
    <property type="entry name" value="Cu-oxidase_2"/>
    <property type="match status" value="1"/>
</dbReference>
<dbReference type="GO" id="GO:0005507">
    <property type="term" value="F:copper ion binding"/>
    <property type="evidence" value="ECO:0007669"/>
    <property type="project" value="InterPro"/>
</dbReference>
<evidence type="ECO:0000256" key="4">
    <source>
        <dbReference type="SAM" id="MobiDB-lite"/>
    </source>
</evidence>
<feature type="compositionally biased region" description="Polar residues" evidence="4">
    <location>
        <begin position="80"/>
        <end position="101"/>
    </location>
</feature>
<reference evidence="8 9" key="1">
    <citation type="submission" date="2016-10" db="EMBL/GenBank/DDBJ databases">
        <authorList>
            <person name="de Groot N.N."/>
        </authorList>
    </citation>
    <scope>NUCLEOTIDE SEQUENCE [LARGE SCALE GENOMIC DNA]</scope>
    <source>
        <strain evidence="8 9">CGMCC 4.2022</strain>
    </source>
</reference>
<evidence type="ECO:0000256" key="3">
    <source>
        <dbReference type="ARBA" id="ARBA00023002"/>
    </source>
</evidence>
<dbReference type="CDD" id="cd14448">
    <property type="entry name" value="CuRO_2_BOD_CotA_like"/>
    <property type="match status" value="1"/>
</dbReference>
<evidence type="ECO:0000259" key="7">
    <source>
        <dbReference type="Pfam" id="PF07732"/>
    </source>
</evidence>
<name>A0A1H0PUI7_9ACTN</name>
<dbReference type="Gene3D" id="2.60.40.420">
    <property type="entry name" value="Cupredoxins - blue copper proteins"/>
    <property type="match status" value="3"/>
</dbReference>
<keyword evidence="8" id="KW-0946">Virion</keyword>
<comment type="similarity">
    <text evidence="1">Belongs to the multicopper oxidase family.</text>
</comment>
<dbReference type="GO" id="GO:0016491">
    <property type="term" value="F:oxidoreductase activity"/>
    <property type="evidence" value="ECO:0007669"/>
    <property type="project" value="UniProtKB-KW"/>
</dbReference>
<dbReference type="InterPro" id="IPR011706">
    <property type="entry name" value="Cu-oxidase_C"/>
</dbReference>
<organism evidence="8 9">
    <name type="scientific">Actinacidiphila guanduensis</name>
    <dbReference type="NCBI Taxonomy" id="310781"/>
    <lineage>
        <taxon>Bacteria</taxon>
        <taxon>Bacillati</taxon>
        <taxon>Actinomycetota</taxon>
        <taxon>Actinomycetes</taxon>
        <taxon>Kitasatosporales</taxon>
        <taxon>Streptomycetaceae</taxon>
        <taxon>Actinacidiphila</taxon>
    </lineage>
</organism>
<evidence type="ECO:0000256" key="1">
    <source>
        <dbReference type="ARBA" id="ARBA00010609"/>
    </source>
</evidence>
<feature type="region of interest" description="Disordered" evidence="4">
    <location>
        <begin position="1"/>
        <end position="25"/>
    </location>
</feature>
<feature type="compositionally biased region" description="Basic and acidic residues" evidence="4">
    <location>
        <begin position="49"/>
        <end position="58"/>
    </location>
</feature>
<dbReference type="PANTHER" id="PTHR48267:SF1">
    <property type="entry name" value="BILIRUBIN OXIDASE"/>
    <property type="match status" value="1"/>
</dbReference>
<feature type="region of interest" description="Disordered" evidence="4">
    <location>
        <begin position="43"/>
        <end position="112"/>
    </location>
</feature>
<evidence type="ECO:0000256" key="2">
    <source>
        <dbReference type="ARBA" id="ARBA00022723"/>
    </source>
</evidence>
<feature type="compositionally biased region" description="Basic and acidic residues" evidence="4">
    <location>
        <begin position="66"/>
        <end position="79"/>
    </location>
</feature>
<keyword evidence="8" id="KW-0167">Capsid protein</keyword>
<dbReference type="AlphaFoldDB" id="A0A1H0PUI7"/>
<evidence type="ECO:0000259" key="6">
    <source>
        <dbReference type="Pfam" id="PF07731"/>
    </source>
</evidence>
<keyword evidence="9" id="KW-1185">Reference proteome</keyword>
<protein>
    <submittedName>
        <fullName evidence="8">Spore coat protein A</fullName>
    </submittedName>
</protein>
<dbReference type="InterPro" id="IPR002355">
    <property type="entry name" value="Cu_oxidase_Cu_BS"/>
</dbReference>